<proteinExistence type="predicted"/>
<dbReference type="AlphaFoldDB" id="A0A8H5LPE4"/>
<protein>
    <submittedName>
        <fullName evidence="1">Uncharacterized protein</fullName>
    </submittedName>
</protein>
<comment type="caution">
    <text evidence="1">The sequence shown here is derived from an EMBL/GenBank/DDBJ whole genome shotgun (WGS) entry which is preliminary data.</text>
</comment>
<accession>A0A8H5LPE4</accession>
<dbReference type="Proteomes" id="UP000559256">
    <property type="component" value="Unassembled WGS sequence"/>
</dbReference>
<sequence length="157" mass="17510">MTVSGYEDEDRDNLNTILPADLKRVPCRKNILIFTPTRHHQGYKSTPSSSIGLKTCLRYDSYATLGGSDQETIRSRIFSLKPADLGTQNGCTSLQLELISFIFYSYFVIRAHDASPFGSGDLAITGTTVFKKNGRTSSALKRARYEDWDGEENGLRS</sequence>
<evidence type="ECO:0000313" key="1">
    <source>
        <dbReference type="EMBL" id="KAF5364584.1"/>
    </source>
</evidence>
<dbReference type="EMBL" id="JAACJM010000032">
    <property type="protein sequence ID" value="KAF5364584.1"/>
    <property type="molecule type" value="Genomic_DNA"/>
</dbReference>
<organism evidence="1 2">
    <name type="scientific">Tetrapyrgos nigripes</name>
    <dbReference type="NCBI Taxonomy" id="182062"/>
    <lineage>
        <taxon>Eukaryota</taxon>
        <taxon>Fungi</taxon>
        <taxon>Dikarya</taxon>
        <taxon>Basidiomycota</taxon>
        <taxon>Agaricomycotina</taxon>
        <taxon>Agaricomycetes</taxon>
        <taxon>Agaricomycetidae</taxon>
        <taxon>Agaricales</taxon>
        <taxon>Marasmiineae</taxon>
        <taxon>Marasmiaceae</taxon>
        <taxon>Tetrapyrgos</taxon>
    </lineage>
</organism>
<keyword evidence="2" id="KW-1185">Reference proteome</keyword>
<reference evidence="1 2" key="1">
    <citation type="journal article" date="2020" name="ISME J.">
        <title>Uncovering the hidden diversity of litter-decomposition mechanisms in mushroom-forming fungi.</title>
        <authorList>
            <person name="Floudas D."/>
            <person name="Bentzer J."/>
            <person name="Ahren D."/>
            <person name="Johansson T."/>
            <person name="Persson P."/>
            <person name="Tunlid A."/>
        </authorList>
    </citation>
    <scope>NUCLEOTIDE SEQUENCE [LARGE SCALE GENOMIC DNA]</scope>
    <source>
        <strain evidence="1 2">CBS 291.85</strain>
    </source>
</reference>
<evidence type="ECO:0000313" key="2">
    <source>
        <dbReference type="Proteomes" id="UP000559256"/>
    </source>
</evidence>
<name>A0A8H5LPE4_9AGAR</name>
<gene>
    <name evidence="1" type="ORF">D9758_005507</name>
</gene>